<feature type="compositionally biased region" description="Low complexity" evidence="1">
    <location>
        <begin position="248"/>
        <end position="261"/>
    </location>
</feature>
<accession>A0ABR3XVK3</accession>
<reference evidence="2 3" key="1">
    <citation type="journal article" date="2024" name="IMA Fungus">
        <title>IMA Genome - F19 : A genome assembly and annotation guide to empower mycologists, including annotated draft genome sequences of Ceratocystis pirilliformis, Diaporthe australafricana, Fusarium ophioides, Paecilomyces lecythidis, and Sporothrix stenoceras.</title>
        <authorList>
            <person name="Aylward J."/>
            <person name="Wilson A.M."/>
            <person name="Visagie C.M."/>
            <person name="Spraker J."/>
            <person name="Barnes I."/>
            <person name="Buitendag C."/>
            <person name="Ceriani C."/>
            <person name="Del Mar Angel L."/>
            <person name="du Plessis D."/>
            <person name="Fuchs T."/>
            <person name="Gasser K."/>
            <person name="Kramer D."/>
            <person name="Li W."/>
            <person name="Munsamy K."/>
            <person name="Piso A."/>
            <person name="Price J.L."/>
            <person name="Sonnekus B."/>
            <person name="Thomas C."/>
            <person name="van der Nest A."/>
            <person name="van Dijk A."/>
            <person name="van Heerden A."/>
            <person name="van Vuuren N."/>
            <person name="Yilmaz N."/>
            <person name="Duong T.A."/>
            <person name="van der Merwe N.A."/>
            <person name="Wingfield M.J."/>
            <person name="Wingfield B.D."/>
        </authorList>
    </citation>
    <scope>NUCLEOTIDE SEQUENCE [LARGE SCALE GENOMIC DNA]</scope>
    <source>
        <strain evidence="2 3">CMW 18300</strain>
    </source>
</reference>
<feature type="region of interest" description="Disordered" evidence="1">
    <location>
        <begin position="411"/>
        <end position="610"/>
    </location>
</feature>
<feature type="compositionally biased region" description="Basic and acidic residues" evidence="1">
    <location>
        <begin position="433"/>
        <end position="444"/>
    </location>
</feature>
<feature type="compositionally biased region" description="Polar residues" evidence="1">
    <location>
        <begin position="551"/>
        <end position="562"/>
    </location>
</feature>
<dbReference type="EMBL" id="JAWRVE010000009">
    <property type="protein sequence ID" value="KAL1879764.1"/>
    <property type="molecule type" value="Genomic_DNA"/>
</dbReference>
<organism evidence="2 3">
    <name type="scientific">Diaporthe australafricana</name>
    <dbReference type="NCBI Taxonomy" id="127596"/>
    <lineage>
        <taxon>Eukaryota</taxon>
        <taxon>Fungi</taxon>
        <taxon>Dikarya</taxon>
        <taxon>Ascomycota</taxon>
        <taxon>Pezizomycotina</taxon>
        <taxon>Sordariomycetes</taxon>
        <taxon>Sordariomycetidae</taxon>
        <taxon>Diaporthales</taxon>
        <taxon>Diaporthaceae</taxon>
        <taxon>Diaporthe</taxon>
    </lineage>
</organism>
<evidence type="ECO:0000313" key="3">
    <source>
        <dbReference type="Proteomes" id="UP001583177"/>
    </source>
</evidence>
<evidence type="ECO:0000256" key="1">
    <source>
        <dbReference type="SAM" id="MobiDB-lite"/>
    </source>
</evidence>
<dbReference type="Proteomes" id="UP001583177">
    <property type="component" value="Unassembled WGS sequence"/>
</dbReference>
<comment type="caution">
    <text evidence="2">The sequence shown here is derived from an EMBL/GenBank/DDBJ whole genome shotgun (WGS) entry which is preliminary data.</text>
</comment>
<evidence type="ECO:0000313" key="2">
    <source>
        <dbReference type="EMBL" id="KAL1879764.1"/>
    </source>
</evidence>
<keyword evidence="3" id="KW-1185">Reference proteome</keyword>
<protein>
    <submittedName>
        <fullName evidence="2">Uncharacterized protein</fullName>
    </submittedName>
</protein>
<feature type="compositionally biased region" description="Polar residues" evidence="1">
    <location>
        <begin position="303"/>
        <end position="313"/>
    </location>
</feature>
<sequence>MCYFEYKKFDSCRHYGIVVNDICDEVLWRAGLAGQLRLCVPSILERSLEWSGPDHHEPPKPASFAGYDGFCEMCVETFKLPCSITRRSYSDHKLDYSRQLNYFNPDDSAPYLLFVGLTALIPELLGVADQFEAARLKQGPCMIFHNSLEQRTWSGLRNLLPFTYKGVFEADYTLGIEDALERLNIKEGITRFDRDQSFTLFKARGMPLGHFTTVIVDKCRPAVPHVQVQMARVVREPAQQCSEDSDDSTLTTLTKTPSLSDVEQAELKVSSQAPEFPEGSKYDGSSLSHHSPEDHQMLHVASEGQQASATKLASSAIPPSRGIRAPLDGSTKVDASIVQGLVMGDSSYQLYENEIEVAPAQGQDLANGGRILRISAYETQYEQRITVERPRRMAIAEQVVDERTRRLRLLDQASNNPFRPAFDNAGTSASKALTDHSRTMRAAEKTTSGNIGQGPQHEQEQQREGTSQGSGDGSPSKTPYHKAGKTFKWKALETPGYKRTRRATNAGGTREQQARNRQDHQQLQQPQSAQQPQMPPQPQTAQQLPAKRLSSRAQRQVPSSNEAVLIQDDSDEDLAAQESVPGAAQLQTHLDPSTVRRLQDSGLLGKTRRR</sequence>
<gene>
    <name evidence="2" type="ORF">Daus18300_001601</name>
</gene>
<name>A0ABR3XVK3_9PEZI</name>
<feature type="compositionally biased region" description="Basic residues" evidence="1">
    <location>
        <begin position="479"/>
        <end position="488"/>
    </location>
</feature>
<feature type="region of interest" description="Disordered" evidence="1">
    <location>
        <begin position="237"/>
        <end position="328"/>
    </location>
</feature>
<feature type="compositionally biased region" description="Low complexity" evidence="1">
    <location>
        <begin position="521"/>
        <end position="532"/>
    </location>
</feature>
<feature type="compositionally biased region" description="Polar residues" evidence="1">
    <location>
        <begin position="464"/>
        <end position="477"/>
    </location>
</feature>
<proteinExistence type="predicted"/>